<name>A0ABN7VPV9_GIGMA</name>
<comment type="caution">
    <text evidence="1">The sequence shown here is derived from an EMBL/GenBank/DDBJ whole genome shotgun (WGS) entry which is preliminary data.</text>
</comment>
<evidence type="ECO:0000313" key="2">
    <source>
        <dbReference type="Proteomes" id="UP000789901"/>
    </source>
</evidence>
<proteinExistence type="predicted"/>
<gene>
    <name evidence="1" type="ORF">GMARGA_LOCUS21352</name>
</gene>
<dbReference type="EMBL" id="CAJVQB010019645">
    <property type="protein sequence ID" value="CAG8791875.1"/>
    <property type="molecule type" value="Genomic_DNA"/>
</dbReference>
<dbReference type="Proteomes" id="UP000789901">
    <property type="component" value="Unassembled WGS sequence"/>
</dbReference>
<sequence>MGIFVTINLQDLNKNKYEKKNIDSETETKPEDNCLELTKNKNQVPKVFHLTAKETQIAASVLKIHTANHCNIHNRACLNVDKSKEYHVEITFMMLSTWASEISLNISLSPSILSSSSILSLTISSSTILLSQPSTLTPTQYIARSLMPTINEFLKLVDENENADDYY</sequence>
<organism evidence="1 2">
    <name type="scientific">Gigaspora margarita</name>
    <dbReference type="NCBI Taxonomy" id="4874"/>
    <lineage>
        <taxon>Eukaryota</taxon>
        <taxon>Fungi</taxon>
        <taxon>Fungi incertae sedis</taxon>
        <taxon>Mucoromycota</taxon>
        <taxon>Glomeromycotina</taxon>
        <taxon>Glomeromycetes</taxon>
        <taxon>Diversisporales</taxon>
        <taxon>Gigasporaceae</taxon>
        <taxon>Gigaspora</taxon>
    </lineage>
</organism>
<keyword evidence="2" id="KW-1185">Reference proteome</keyword>
<accession>A0ABN7VPV9</accession>
<reference evidence="1 2" key="1">
    <citation type="submission" date="2021-06" db="EMBL/GenBank/DDBJ databases">
        <authorList>
            <person name="Kallberg Y."/>
            <person name="Tangrot J."/>
            <person name="Rosling A."/>
        </authorList>
    </citation>
    <scope>NUCLEOTIDE SEQUENCE [LARGE SCALE GENOMIC DNA]</scope>
    <source>
        <strain evidence="1 2">120-4 pot B 10/14</strain>
    </source>
</reference>
<protein>
    <submittedName>
        <fullName evidence="1">42846_t:CDS:1</fullName>
    </submittedName>
</protein>
<evidence type="ECO:0000313" key="1">
    <source>
        <dbReference type="EMBL" id="CAG8791875.1"/>
    </source>
</evidence>